<keyword evidence="2" id="KW-0436">Ligase</keyword>
<keyword evidence="1" id="KW-0812">Transmembrane</keyword>
<sequence>MVKIAQISKYGLFSFFGLAIILFGFITTPQASYEKEDNDVIQSINQYLQTKYVSMYDNDSEYNLENELLKVQQLQSDLAYADLDSKLHQQAQTMLVQLSSAIYKNELENADFYVDAYLSTLYETDNAQSQYSGWNLYSMPYNDHQQMNTELWNQLTEQEKISFILSMKSILLKQQAEQYMPSTFYVLEKLEQSSHNNVANSAVKTLLYP</sequence>
<dbReference type="EMBL" id="NHNT01000008">
    <property type="protein sequence ID" value="OUZ38472.1"/>
    <property type="molecule type" value="Genomic_DNA"/>
</dbReference>
<dbReference type="Proteomes" id="UP000196594">
    <property type="component" value="Unassembled WGS sequence"/>
</dbReference>
<accession>A0ABX3ZFK1</accession>
<gene>
    <name evidence="2" type="ORF">CBM15_12010</name>
</gene>
<keyword evidence="1" id="KW-1133">Transmembrane helix</keyword>
<proteinExistence type="predicted"/>
<dbReference type="GO" id="GO:0016874">
    <property type="term" value="F:ligase activity"/>
    <property type="evidence" value="ECO:0007669"/>
    <property type="project" value="UniProtKB-KW"/>
</dbReference>
<comment type="caution">
    <text evidence="2">The sequence shown here is derived from an EMBL/GenBank/DDBJ whole genome shotgun (WGS) entry which is preliminary data.</text>
</comment>
<evidence type="ECO:0000313" key="2">
    <source>
        <dbReference type="EMBL" id="OUZ38472.1"/>
    </source>
</evidence>
<name>A0ABX3ZFK1_9BACL</name>
<organism evidence="2 3">
    <name type="scientific">Solibacillus kalamii</name>
    <dbReference type="NCBI Taxonomy" id="1748298"/>
    <lineage>
        <taxon>Bacteria</taxon>
        <taxon>Bacillati</taxon>
        <taxon>Bacillota</taxon>
        <taxon>Bacilli</taxon>
        <taxon>Bacillales</taxon>
        <taxon>Caryophanaceae</taxon>
        <taxon>Solibacillus</taxon>
    </lineage>
</organism>
<feature type="transmembrane region" description="Helical" evidence="1">
    <location>
        <begin position="7"/>
        <end position="26"/>
    </location>
</feature>
<evidence type="ECO:0000256" key="1">
    <source>
        <dbReference type="SAM" id="Phobius"/>
    </source>
</evidence>
<keyword evidence="1" id="KW-0472">Membrane</keyword>
<keyword evidence="3" id="KW-1185">Reference proteome</keyword>
<evidence type="ECO:0000313" key="3">
    <source>
        <dbReference type="Proteomes" id="UP000196594"/>
    </source>
</evidence>
<protein>
    <submittedName>
        <fullName evidence="2">D-alanine--D-alanine ligase</fullName>
    </submittedName>
</protein>
<reference evidence="2 3" key="1">
    <citation type="journal article" date="2017" name="Int. J. Syst. Evol. Microbiol.">
        <title>Solibacillus kalamii sp. nov., isolated from a high-efficiency particulate arrestance filter system used in the International Space Station.</title>
        <authorList>
            <person name="Checinska Sielaff A."/>
            <person name="Kumar R.M."/>
            <person name="Pal D."/>
            <person name="Mayilraj S."/>
            <person name="Venkateswaran K."/>
        </authorList>
    </citation>
    <scope>NUCLEOTIDE SEQUENCE [LARGE SCALE GENOMIC DNA]</scope>
    <source>
        <strain evidence="2 3">ISSFR-015</strain>
    </source>
</reference>